<gene>
    <name evidence="2" type="ordered locus">LMRG_01358</name>
</gene>
<dbReference type="AlphaFoldDB" id="A0A0H3GKN3"/>
<name>A0A0H3GKN3_LISM4</name>
<dbReference type="PIRSF" id="PIRSF012562">
    <property type="entry name" value="UCP012562"/>
    <property type="match status" value="1"/>
</dbReference>
<evidence type="ECO:0000256" key="1">
    <source>
        <dbReference type="HAMAP-Rule" id="MF_01548"/>
    </source>
</evidence>
<dbReference type="RefSeq" id="WP_003723573.1">
    <property type="nucleotide sequence ID" value="NC_017544.1"/>
</dbReference>
<evidence type="ECO:0000313" key="2">
    <source>
        <dbReference type="EMBL" id="AEO06594.1"/>
    </source>
</evidence>
<proteinExistence type="inferred from homology"/>
<dbReference type="KEGG" id="lmt:LMRG_01358"/>
<dbReference type="Proteomes" id="UP000001288">
    <property type="component" value="Chromosome"/>
</dbReference>
<dbReference type="NCBIfam" id="NF010189">
    <property type="entry name" value="PRK13668.1"/>
    <property type="match status" value="1"/>
</dbReference>
<accession>A0A0H3GKN3</accession>
<dbReference type="HAMAP" id="MF_01548">
    <property type="entry name" value="UPF0354"/>
    <property type="match status" value="1"/>
</dbReference>
<sequence length="266" mass="30088">MAKMTTLKMKERLEKELQAPNRQFSYNRDNDALTVVQSGKKVTLTIPQIIANYENDGDAAVEKIVYYVEEGFRAAAGNVELENNKANVYPVVRATSFPGETKAGEVLLTDDHTAETKIFYAVDLGKSYRFIEESMLKKAQLTHEEIREAAFNNLANLEIPLKKDSVNGNDFYFVRTNDGYDASRLLNEAFLREMREKLTGEMVLAVPHQDVLIIGDIQDNTGYDVLAHMTMDFFADGLVPITSLPFVYNNGKLEPIFIMAKNRLKE</sequence>
<dbReference type="InterPro" id="IPR010838">
    <property type="entry name" value="DUF1444"/>
</dbReference>
<organism evidence="2 3">
    <name type="scientific">Listeria monocytogenes serotype 1/2a (strain 10403S)</name>
    <dbReference type="NCBI Taxonomy" id="393133"/>
    <lineage>
        <taxon>Bacteria</taxon>
        <taxon>Bacillati</taxon>
        <taxon>Bacillota</taxon>
        <taxon>Bacilli</taxon>
        <taxon>Bacillales</taxon>
        <taxon>Listeriaceae</taxon>
        <taxon>Listeria</taxon>
    </lineage>
</organism>
<evidence type="ECO:0000313" key="3">
    <source>
        <dbReference type="Proteomes" id="UP000001288"/>
    </source>
</evidence>
<reference evidence="3" key="1">
    <citation type="submission" date="2010-04" db="EMBL/GenBank/DDBJ databases">
        <title>The genome sequence of Listeria monocytogenes strain 10403S.</title>
        <authorList>
            <consortium name="The Broad Institute Genome Sequencing Platform"/>
            <consortium name="The Broad Institute Genome Sequencing Center for Infectious Disease."/>
            <person name="Borowsky M."/>
            <person name="Borodovsky M."/>
            <person name="Young S.K."/>
            <person name="Zeng Q."/>
            <person name="Koehrsen M."/>
            <person name="Fitzgerald M."/>
            <person name="Wiedmann M."/>
            <person name="Swaminathan B."/>
            <person name="Lauer P."/>
            <person name="Portnoy D."/>
            <person name="Cossart P."/>
            <person name="Buchrieser C."/>
            <person name="Higgins D."/>
            <person name="Abouelleil A."/>
            <person name="Alvarado L."/>
            <person name="Arachchi H.M."/>
            <person name="Berlin A."/>
            <person name="Borenstein D."/>
            <person name="Brown A."/>
            <person name="Chapman S.B."/>
            <person name="Chen Z."/>
            <person name="Dunbar C.D."/>
            <person name="Engels R."/>
            <person name="Freedman E."/>
            <person name="Gearin G."/>
            <person name="Gellesch M."/>
            <person name="Goldberg J."/>
            <person name="Griggs A."/>
            <person name="Gujja S."/>
            <person name="Heilman E."/>
            <person name="Heiman D."/>
            <person name="Howarth C."/>
            <person name="Jen D."/>
            <person name="Larson L."/>
            <person name="Lui A."/>
            <person name="MacDonald J."/>
            <person name="Mehta T."/>
            <person name="Montmayeur A."/>
            <person name="Neiman D."/>
            <person name="Park D."/>
            <person name="Pearson M."/>
            <person name="Priest M."/>
            <person name="Richards J."/>
            <person name="Roberts A."/>
            <person name="Saif S."/>
            <person name="Shea T."/>
            <person name="Shenoy N."/>
            <person name="Sisk P."/>
            <person name="Stolte C."/>
            <person name="Sykes S."/>
            <person name="Walk T."/>
            <person name="White J."/>
            <person name="Yandava C."/>
            <person name="Haas B."/>
            <person name="Nusbaum C."/>
            <person name="Birren B."/>
        </authorList>
    </citation>
    <scope>NUCLEOTIDE SEQUENCE [LARGE SCALE GENOMIC DNA]</scope>
    <source>
        <strain evidence="3">10403S</strain>
    </source>
</reference>
<comment type="similarity">
    <text evidence="1">Belongs to the UPF0354 family.</text>
</comment>
<dbReference type="Pfam" id="PF07285">
    <property type="entry name" value="DUF1444"/>
    <property type="match status" value="1"/>
</dbReference>
<dbReference type="EMBL" id="CP002002">
    <property type="protein sequence ID" value="AEO06594.1"/>
    <property type="molecule type" value="Genomic_DNA"/>
</dbReference>
<protein>
    <recommendedName>
        <fullName evidence="1">UPF0354 protein LMRG_01358</fullName>
    </recommendedName>
</protein>
<dbReference type="HOGENOM" id="CLU_085634_0_0_9"/>